<reference evidence="6" key="1">
    <citation type="journal article" date="2019" name="Int. J. Syst. Evol. Microbiol.">
        <title>The Global Catalogue of Microorganisms (GCM) 10K type strain sequencing project: providing services to taxonomists for standard genome sequencing and annotation.</title>
        <authorList>
            <consortium name="The Broad Institute Genomics Platform"/>
            <consortium name="The Broad Institute Genome Sequencing Center for Infectious Disease"/>
            <person name="Wu L."/>
            <person name="Ma J."/>
        </authorList>
    </citation>
    <scope>NUCLEOTIDE SEQUENCE [LARGE SCALE GENOMIC DNA]</scope>
    <source>
        <strain evidence="6">CGMCC 1.12482</strain>
    </source>
</reference>
<dbReference type="InterPro" id="IPR012337">
    <property type="entry name" value="RNaseH-like_sf"/>
</dbReference>
<keyword evidence="2" id="KW-0378">Hydrolase</keyword>
<accession>A0ABQ1PY70</accession>
<evidence type="ECO:0000256" key="3">
    <source>
        <dbReference type="ARBA" id="ARBA00022839"/>
    </source>
</evidence>
<gene>
    <name evidence="5" type="ORF">GCM10007418_27900</name>
</gene>
<keyword evidence="1" id="KW-0540">Nuclease</keyword>
<organism evidence="5 6">
    <name type="scientific">Halopseudomonas salina</name>
    <dbReference type="NCBI Taxonomy" id="1323744"/>
    <lineage>
        <taxon>Bacteria</taxon>
        <taxon>Pseudomonadati</taxon>
        <taxon>Pseudomonadota</taxon>
        <taxon>Gammaproteobacteria</taxon>
        <taxon>Pseudomonadales</taxon>
        <taxon>Pseudomonadaceae</taxon>
        <taxon>Halopseudomonas</taxon>
    </lineage>
</organism>
<dbReference type="Proteomes" id="UP000638188">
    <property type="component" value="Unassembled WGS sequence"/>
</dbReference>
<evidence type="ECO:0000256" key="1">
    <source>
        <dbReference type="ARBA" id="ARBA00022722"/>
    </source>
</evidence>
<dbReference type="GO" id="GO:0004527">
    <property type="term" value="F:exonuclease activity"/>
    <property type="evidence" value="ECO:0007669"/>
    <property type="project" value="UniProtKB-KW"/>
</dbReference>
<feature type="domain" description="Exonuclease" evidence="4">
    <location>
        <begin position="53"/>
        <end position="235"/>
    </location>
</feature>
<dbReference type="SUPFAM" id="SSF53098">
    <property type="entry name" value="Ribonuclease H-like"/>
    <property type="match status" value="1"/>
</dbReference>
<comment type="caution">
    <text evidence="5">The sequence shown here is derived from an EMBL/GenBank/DDBJ whole genome shotgun (WGS) entry which is preliminary data.</text>
</comment>
<dbReference type="PANTHER" id="PTHR30231">
    <property type="entry name" value="DNA POLYMERASE III SUBUNIT EPSILON"/>
    <property type="match status" value="1"/>
</dbReference>
<sequence length="245" mass="27698">MSNKRHPARPPGHETPNWRTLCASLAQTALDEDLKRFYEAGAVGPLTPISDVPLVALDVETTGLDPKRDAIVSVGLIPFNLKRIRCADARYQVVKPISELTHESVAFHHITHSDLKQAPRLDSMLTEILEIMAGRVVVVHYRNIERGFLDEAVRYYLNEHLHFPVIDTMEIEARLHRGANRLGWFDRLRGKKDVSIRLAESRLRYGLPLYHAHHALTDALASAELLQAQIATHFDADTPVADLWD</sequence>
<dbReference type="Gene3D" id="3.30.420.10">
    <property type="entry name" value="Ribonuclease H-like superfamily/Ribonuclease H"/>
    <property type="match status" value="1"/>
</dbReference>
<dbReference type="Pfam" id="PF00929">
    <property type="entry name" value="RNase_T"/>
    <property type="match status" value="1"/>
</dbReference>
<keyword evidence="6" id="KW-1185">Reference proteome</keyword>
<dbReference type="CDD" id="cd06127">
    <property type="entry name" value="DEDDh"/>
    <property type="match status" value="1"/>
</dbReference>
<dbReference type="EMBL" id="BMFF01000006">
    <property type="protein sequence ID" value="GGD07299.1"/>
    <property type="molecule type" value="Genomic_DNA"/>
</dbReference>
<dbReference type="InterPro" id="IPR013520">
    <property type="entry name" value="Ribonucl_H"/>
</dbReference>
<dbReference type="RefSeq" id="WP_150278813.1">
    <property type="nucleotide sequence ID" value="NZ_BMFF01000006.1"/>
</dbReference>
<evidence type="ECO:0000259" key="4">
    <source>
        <dbReference type="SMART" id="SM00479"/>
    </source>
</evidence>
<evidence type="ECO:0000313" key="5">
    <source>
        <dbReference type="EMBL" id="GGD07299.1"/>
    </source>
</evidence>
<keyword evidence="3 5" id="KW-0269">Exonuclease</keyword>
<evidence type="ECO:0000256" key="2">
    <source>
        <dbReference type="ARBA" id="ARBA00022801"/>
    </source>
</evidence>
<dbReference type="PANTHER" id="PTHR30231:SF4">
    <property type="entry name" value="PROTEIN NEN2"/>
    <property type="match status" value="1"/>
</dbReference>
<dbReference type="NCBIfam" id="NF006602">
    <property type="entry name" value="PRK09146.1"/>
    <property type="match status" value="1"/>
</dbReference>
<dbReference type="InterPro" id="IPR036397">
    <property type="entry name" value="RNaseH_sf"/>
</dbReference>
<proteinExistence type="predicted"/>
<name>A0ABQ1PY70_9GAMM</name>
<protein>
    <submittedName>
        <fullName evidence="5">3'-5' exonuclease</fullName>
    </submittedName>
</protein>
<evidence type="ECO:0000313" key="6">
    <source>
        <dbReference type="Proteomes" id="UP000638188"/>
    </source>
</evidence>
<dbReference type="SMART" id="SM00479">
    <property type="entry name" value="EXOIII"/>
    <property type="match status" value="1"/>
</dbReference>